<keyword evidence="14" id="KW-1185">Reference proteome</keyword>
<comment type="similarity">
    <text evidence="10">Belongs to the ATPase B chain family.</text>
</comment>
<evidence type="ECO:0000256" key="7">
    <source>
        <dbReference type="ARBA" id="ARBA00023065"/>
    </source>
</evidence>
<keyword evidence="2 10" id="KW-0813">Transport</keyword>
<evidence type="ECO:0000313" key="14">
    <source>
        <dbReference type="Proteomes" id="UP000837675"/>
    </source>
</evidence>
<dbReference type="AlphaFoldDB" id="A0A8S4BXD6"/>
<dbReference type="InterPro" id="IPR002146">
    <property type="entry name" value="ATP_synth_b/b'su_bac/chlpt"/>
</dbReference>
<keyword evidence="5 10" id="KW-0375">Hydrogen ion transport</keyword>
<evidence type="ECO:0000256" key="4">
    <source>
        <dbReference type="ARBA" id="ARBA00022692"/>
    </source>
</evidence>
<evidence type="ECO:0000256" key="10">
    <source>
        <dbReference type="RuleBase" id="RU003848"/>
    </source>
</evidence>
<evidence type="ECO:0000256" key="5">
    <source>
        <dbReference type="ARBA" id="ARBA00022781"/>
    </source>
</evidence>
<dbReference type="Proteomes" id="UP000837675">
    <property type="component" value="Unassembled WGS sequence"/>
</dbReference>
<evidence type="ECO:0000256" key="9">
    <source>
        <dbReference type="ARBA" id="ARBA00025198"/>
    </source>
</evidence>
<dbReference type="EMBL" id="CAJVAF010000348">
    <property type="protein sequence ID" value="CAG7599776.1"/>
    <property type="molecule type" value="Genomic_DNA"/>
</dbReference>
<feature type="coiled-coil region" evidence="11">
    <location>
        <begin position="35"/>
        <end position="112"/>
    </location>
</feature>
<dbReference type="Pfam" id="PF00430">
    <property type="entry name" value="ATP-synt_B"/>
    <property type="match status" value="1"/>
</dbReference>
<comment type="function">
    <text evidence="9">F(1)F(0) ATP synthase produces ATP from ADP in the presence of a proton or sodium gradient. F-type ATPases consist of two structural domains, F(1) containing the extramembraneous catalytic core and F(0) containing the membrane proton channel, linked together by a central stalk and a peripheral stalk. During catalysis, ATP synthesis in the catalytic domain of F(1) is coupled via a rotary mechanism of the central stalk subunits to proton translocation.</text>
</comment>
<evidence type="ECO:0000256" key="12">
    <source>
        <dbReference type="SAM" id="Phobius"/>
    </source>
</evidence>
<reference evidence="13" key="1">
    <citation type="submission" date="2021-06" db="EMBL/GenBank/DDBJ databases">
        <authorList>
            <person name="Nardi T."/>
            <person name="Nardi T."/>
        </authorList>
    </citation>
    <scope>NUCLEOTIDE SEQUENCE</scope>
</reference>
<keyword evidence="8 12" id="KW-0472">Membrane</keyword>
<dbReference type="GO" id="GO:0045259">
    <property type="term" value="C:proton-transporting ATP synthase complex"/>
    <property type="evidence" value="ECO:0007669"/>
    <property type="project" value="UniProtKB-KW"/>
</dbReference>
<feature type="transmembrane region" description="Helical" evidence="12">
    <location>
        <begin position="6"/>
        <end position="27"/>
    </location>
</feature>
<accession>A0A8S4BXD6</accession>
<gene>
    <name evidence="13" type="ORF">MHYMCMPASI_01126</name>
</gene>
<keyword evidence="6 12" id="KW-1133">Transmembrane helix</keyword>
<evidence type="ECO:0000256" key="11">
    <source>
        <dbReference type="SAM" id="Coils"/>
    </source>
</evidence>
<sequence length="159" mass="18243">MITADLWIVISFITFIALAFMPTKRLIAKMINEKINKIQKDITESLKIREEAEKALAELIEENKLTDKKCAEILDLTKKRIESLKSAANKKLAELEQKRAEIIEQSLIYQNQIETARLREYVITTVFAAVEKELLKTNKPISATNEKLNLQEILGRLVS</sequence>
<evidence type="ECO:0000256" key="3">
    <source>
        <dbReference type="ARBA" id="ARBA00022547"/>
    </source>
</evidence>
<evidence type="ECO:0000313" key="13">
    <source>
        <dbReference type="EMBL" id="CAG7599776.1"/>
    </source>
</evidence>
<evidence type="ECO:0000256" key="6">
    <source>
        <dbReference type="ARBA" id="ARBA00022989"/>
    </source>
</evidence>
<evidence type="ECO:0000256" key="8">
    <source>
        <dbReference type="ARBA" id="ARBA00023136"/>
    </source>
</evidence>
<organism evidence="13 14">
    <name type="scientific">Hyalomma marginatum</name>
    <dbReference type="NCBI Taxonomy" id="34627"/>
    <lineage>
        <taxon>Eukaryota</taxon>
        <taxon>Metazoa</taxon>
        <taxon>Ecdysozoa</taxon>
        <taxon>Arthropoda</taxon>
        <taxon>Chelicerata</taxon>
        <taxon>Arachnida</taxon>
        <taxon>Acari</taxon>
        <taxon>Parasitiformes</taxon>
        <taxon>Ixodida</taxon>
        <taxon>Ixodoidea</taxon>
        <taxon>Ixodidae</taxon>
        <taxon>Hyalomminae</taxon>
        <taxon>Hyalomma</taxon>
    </lineage>
</organism>
<dbReference type="GO" id="GO:0015986">
    <property type="term" value="P:proton motive force-driven ATP synthesis"/>
    <property type="evidence" value="ECO:0007669"/>
    <property type="project" value="InterPro"/>
</dbReference>
<protein>
    <submittedName>
        <fullName evidence="13">F0F1-type ATP synthase subunit b</fullName>
    </submittedName>
</protein>
<keyword evidence="7 10" id="KW-0406">Ion transport</keyword>
<keyword evidence="3 10" id="KW-0138">CF(0)</keyword>
<keyword evidence="4 10" id="KW-0812">Transmembrane</keyword>
<dbReference type="GO" id="GO:0015078">
    <property type="term" value="F:proton transmembrane transporter activity"/>
    <property type="evidence" value="ECO:0007669"/>
    <property type="project" value="InterPro"/>
</dbReference>
<name>A0A8S4BXD6_9ACAR</name>
<evidence type="ECO:0000256" key="2">
    <source>
        <dbReference type="ARBA" id="ARBA00022448"/>
    </source>
</evidence>
<evidence type="ECO:0000256" key="1">
    <source>
        <dbReference type="ARBA" id="ARBA00004167"/>
    </source>
</evidence>
<comment type="caution">
    <text evidence="13">The sequence shown here is derived from an EMBL/GenBank/DDBJ whole genome shotgun (WGS) entry which is preliminary data.</text>
</comment>
<proteinExistence type="inferred from homology"/>
<comment type="subcellular location">
    <subcellularLocation>
        <location evidence="1">Membrane</location>
        <topology evidence="1">Single-pass membrane protein</topology>
    </subcellularLocation>
</comment>
<keyword evidence="11" id="KW-0175">Coiled coil</keyword>